<name>A0ACC2EQK0_DIPCM</name>
<keyword evidence="2" id="KW-1185">Reference proteome</keyword>
<sequence length="254" mass="28317">MAFLRPRHLAAACSSHFFPSVHLLPATVTATATVLPTPAPLVVSVKRSLVHRSFGYCDCSKQASTPSSNSCQIVAELLHPLAVMRSFRPSFFPQPFKYSSNFSDIDPIQLSELWERTLKVSRDPKKIMKAFYHSFAFVVVLAQEDASTFSQPSKKIVGVGRAVSDGAFVATICDVAVDPDFQRQGIGRRIVKWLVQDMKNKGGPTGFAVFPPPSARRFFWMIGFRSDRKYRFMVYKGTPLKPNAEHWNEVGSIG</sequence>
<dbReference type="EMBL" id="CM055092">
    <property type="protein sequence ID" value="KAJ7568751.1"/>
    <property type="molecule type" value="Genomic_DNA"/>
</dbReference>
<reference evidence="2" key="1">
    <citation type="journal article" date="2024" name="Proc. Natl. Acad. Sci. U.S.A.">
        <title>Extraordinary preservation of gene collinearity over three hundred million years revealed in homosporous lycophytes.</title>
        <authorList>
            <person name="Li C."/>
            <person name="Wickell D."/>
            <person name="Kuo L.Y."/>
            <person name="Chen X."/>
            <person name="Nie B."/>
            <person name="Liao X."/>
            <person name="Peng D."/>
            <person name="Ji J."/>
            <person name="Jenkins J."/>
            <person name="Williams M."/>
            <person name="Shu S."/>
            <person name="Plott C."/>
            <person name="Barry K."/>
            <person name="Rajasekar S."/>
            <person name="Grimwood J."/>
            <person name="Han X."/>
            <person name="Sun S."/>
            <person name="Hou Z."/>
            <person name="He W."/>
            <person name="Dai G."/>
            <person name="Sun C."/>
            <person name="Schmutz J."/>
            <person name="Leebens-Mack J.H."/>
            <person name="Li F.W."/>
            <person name="Wang L."/>
        </authorList>
    </citation>
    <scope>NUCLEOTIDE SEQUENCE [LARGE SCALE GENOMIC DNA]</scope>
    <source>
        <strain evidence="2">cv. PW_Plant_1</strain>
    </source>
</reference>
<organism evidence="1 2">
    <name type="scientific">Diphasiastrum complanatum</name>
    <name type="common">Issler's clubmoss</name>
    <name type="synonym">Lycopodium complanatum</name>
    <dbReference type="NCBI Taxonomy" id="34168"/>
    <lineage>
        <taxon>Eukaryota</taxon>
        <taxon>Viridiplantae</taxon>
        <taxon>Streptophyta</taxon>
        <taxon>Embryophyta</taxon>
        <taxon>Tracheophyta</taxon>
        <taxon>Lycopodiopsida</taxon>
        <taxon>Lycopodiales</taxon>
        <taxon>Lycopodiaceae</taxon>
        <taxon>Lycopodioideae</taxon>
        <taxon>Diphasiastrum</taxon>
    </lineage>
</organism>
<gene>
    <name evidence="1" type="ORF">O6H91_01G046800</name>
</gene>
<accession>A0ACC2EQK0</accession>
<protein>
    <submittedName>
        <fullName evidence="1">Uncharacterized protein</fullName>
    </submittedName>
</protein>
<evidence type="ECO:0000313" key="1">
    <source>
        <dbReference type="EMBL" id="KAJ7568751.1"/>
    </source>
</evidence>
<dbReference type="Proteomes" id="UP001162992">
    <property type="component" value="Chromosome 1"/>
</dbReference>
<evidence type="ECO:0000313" key="2">
    <source>
        <dbReference type="Proteomes" id="UP001162992"/>
    </source>
</evidence>
<proteinExistence type="predicted"/>
<comment type="caution">
    <text evidence="1">The sequence shown here is derived from an EMBL/GenBank/DDBJ whole genome shotgun (WGS) entry which is preliminary data.</text>
</comment>